<name>A0AAP8SPR9_9GAMM</name>
<proteinExistence type="predicted"/>
<evidence type="ECO:0000313" key="2">
    <source>
        <dbReference type="Proteomes" id="UP000235162"/>
    </source>
</evidence>
<dbReference type="EMBL" id="PKUR01000001">
    <property type="protein sequence ID" value="PLW87886.1"/>
    <property type="molecule type" value="Genomic_DNA"/>
</dbReference>
<dbReference type="Proteomes" id="UP000235162">
    <property type="component" value="Unassembled WGS sequence"/>
</dbReference>
<gene>
    <name evidence="1" type="ORF">C0029_04775</name>
</gene>
<accession>A0AAP8SPR9</accession>
<sequence length="87" mass="9545">MTATFSASGKGAYSEVFDNLELVRGAPAQRGLPAAEGEGRTVSERALADMVEYAAYFASFSLMVLHRGQIQLEWYRDDYSAESLTQS</sequence>
<reference evidence="1 2" key="1">
    <citation type="submission" date="2018-01" db="EMBL/GenBank/DDBJ databases">
        <title>The draft genome sequence of Halioglobus japonicus S1-36.</title>
        <authorList>
            <person name="Du Z.-J."/>
            <person name="Shi M.-J."/>
        </authorList>
    </citation>
    <scope>NUCLEOTIDE SEQUENCE [LARGE SCALE GENOMIC DNA]</scope>
    <source>
        <strain evidence="1 2">S1-36</strain>
    </source>
</reference>
<dbReference type="AlphaFoldDB" id="A0AAP8SPR9"/>
<protein>
    <submittedName>
        <fullName evidence="1">Uncharacterized protein</fullName>
    </submittedName>
</protein>
<evidence type="ECO:0000313" key="1">
    <source>
        <dbReference type="EMBL" id="PLW87886.1"/>
    </source>
</evidence>
<keyword evidence="2" id="KW-1185">Reference proteome</keyword>
<organism evidence="1 2">
    <name type="scientific">Halioglobus japonicus</name>
    <dbReference type="NCBI Taxonomy" id="930805"/>
    <lineage>
        <taxon>Bacteria</taxon>
        <taxon>Pseudomonadati</taxon>
        <taxon>Pseudomonadota</taxon>
        <taxon>Gammaproteobacteria</taxon>
        <taxon>Cellvibrionales</taxon>
        <taxon>Halieaceae</taxon>
        <taxon>Halioglobus</taxon>
    </lineage>
</organism>
<comment type="caution">
    <text evidence="1">The sequence shown here is derived from an EMBL/GenBank/DDBJ whole genome shotgun (WGS) entry which is preliminary data.</text>
</comment>